<feature type="domain" description="Cupin type-2" evidence="1">
    <location>
        <begin position="37"/>
        <end position="102"/>
    </location>
</feature>
<dbReference type="InterPro" id="IPR053146">
    <property type="entry name" value="QDO-like"/>
</dbReference>
<protein>
    <recommendedName>
        <fullName evidence="1">Cupin type-2 domain-containing protein</fullName>
    </recommendedName>
</protein>
<organism evidence="2 3">
    <name type="scientific">Rhizobium esperanzae</name>
    <dbReference type="NCBI Taxonomy" id="1967781"/>
    <lineage>
        <taxon>Bacteria</taxon>
        <taxon>Pseudomonadati</taxon>
        <taxon>Pseudomonadota</taxon>
        <taxon>Alphaproteobacteria</taxon>
        <taxon>Hyphomicrobiales</taxon>
        <taxon>Rhizobiaceae</taxon>
        <taxon>Rhizobium/Agrobacterium group</taxon>
        <taxon>Rhizobium</taxon>
    </lineage>
</organism>
<dbReference type="InterPro" id="IPR011051">
    <property type="entry name" value="RmlC_Cupin_sf"/>
</dbReference>
<dbReference type="PANTHER" id="PTHR36440:SF1">
    <property type="entry name" value="PUTATIVE (AFU_ORTHOLOGUE AFUA_8G07350)-RELATED"/>
    <property type="match status" value="1"/>
</dbReference>
<dbReference type="Gene3D" id="2.60.120.10">
    <property type="entry name" value="Jelly Rolls"/>
    <property type="match status" value="1"/>
</dbReference>
<accession>A0A246DWR8</accession>
<reference evidence="2 3" key="1">
    <citation type="submission" date="2017-03" db="EMBL/GenBank/DDBJ databases">
        <title>Genome of strain Rhizobium sp. CNPSo 668.</title>
        <authorList>
            <person name="Ribeiro R."/>
        </authorList>
    </citation>
    <scope>NUCLEOTIDE SEQUENCE [LARGE SCALE GENOMIC DNA]</scope>
    <source>
        <strain evidence="2 3">CNPSo 668</strain>
    </source>
</reference>
<dbReference type="Pfam" id="PF07883">
    <property type="entry name" value="Cupin_2"/>
    <property type="match status" value="1"/>
</dbReference>
<sequence>MNIAGGIGRTVSWMDTAYTIHVGRFESGGIVGVFEGTVPAGGGPPVHIHHNEDEVIHVIEGDYEFWLNGEIVPVPAGRSIFLPRGVPHTFRVASASPGRNLTILTPGGMEEFFTEAAVQAPRLPEHMDQLLQLAERYGIEFRGPPDWDAARAS</sequence>
<proteinExistence type="predicted"/>
<evidence type="ECO:0000259" key="1">
    <source>
        <dbReference type="Pfam" id="PF07883"/>
    </source>
</evidence>
<comment type="caution">
    <text evidence="2">The sequence shown here is derived from an EMBL/GenBank/DDBJ whole genome shotgun (WGS) entry which is preliminary data.</text>
</comment>
<dbReference type="InterPro" id="IPR014710">
    <property type="entry name" value="RmlC-like_jellyroll"/>
</dbReference>
<dbReference type="PANTHER" id="PTHR36440">
    <property type="entry name" value="PUTATIVE (AFU_ORTHOLOGUE AFUA_8G07350)-RELATED"/>
    <property type="match status" value="1"/>
</dbReference>
<gene>
    <name evidence="2" type="ORF">B5E41_10475</name>
</gene>
<dbReference type="AlphaFoldDB" id="A0A246DWR8"/>
<dbReference type="EMBL" id="MXPU01000006">
    <property type="protein sequence ID" value="OWO94837.1"/>
    <property type="molecule type" value="Genomic_DNA"/>
</dbReference>
<dbReference type="SUPFAM" id="SSF51182">
    <property type="entry name" value="RmlC-like cupins"/>
    <property type="match status" value="1"/>
</dbReference>
<name>A0A246DWR8_9HYPH</name>
<dbReference type="RefSeq" id="WP_088393340.1">
    <property type="nucleotide sequence ID" value="NZ_MXPU01000006.1"/>
</dbReference>
<dbReference type="Proteomes" id="UP000197269">
    <property type="component" value="Unassembled WGS sequence"/>
</dbReference>
<dbReference type="InterPro" id="IPR013096">
    <property type="entry name" value="Cupin_2"/>
</dbReference>
<evidence type="ECO:0000313" key="3">
    <source>
        <dbReference type="Proteomes" id="UP000197269"/>
    </source>
</evidence>
<evidence type="ECO:0000313" key="2">
    <source>
        <dbReference type="EMBL" id="OWO94837.1"/>
    </source>
</evidence>